<reference evidence="3" key="1">
    <citation type="submission" date="2021-02" db="EMBL/GenBank/DDBJ databases">
        <authorList>
            <person name="Nowell W R."/>
        </authorList>
    </citation>
    <scope>NUCLEOTIDE SEQUENCE</scope>
</reference>
<dbReference type="Proteomes" id="UP000663829">
    <property type="component" value="Unassembled WGS sequence"/>
</dbReference>
<evidence type="ECO:0000313" key="4">
    <source>
        <dbReference type="EMBL" id="CAF3540159.1"/>
    </source>
</evidence>
<gene>
    <name evidence="3" type="ORF">GPM918_LOCUS12163</name>
    <name evidence="2" type="ORF">OVA965_LOCUS2519</name>
    <name evidence="5" type="ORF">SRO942_LOCUS12164</name>
    <name evidence="4" type="ORF">TMI583_LOCUS2519</name>
</gene>
<dbReference type="Proteomes" id="UP000677228">
    <property type="component" value="Unassembled WGS sequence"/>
</dbReference>
<keyword evidence="6" id="KW-1185">Reference proteome</keyword>
<organism evidence="3 6">
    <name type="scientific">Didymodactylos carnosus</name>
    <dbReference type="NCBI Taxonomy" id="1234261"/>
    <lineage>
        <taxon>Eukaryota</taxon>
        <taxon>Metazoa</taxon>
        <taxon>Spiralia</taxon>
        <taxon>Gnathifera</taxon>
        <taxon>Rotifera</taxon>
        <taxon>Eurotatoria</taxon>
        <taxon>Bdelloidea</taxon>
        <taxon>Philodinida</taxon>
        <taxon>Philodinidae</taxon>
        <taxon>Didymodactylos</taxon>
    </lineage>
</organism>
<dbReference type="Proteomes" id="UP000681722">
    <property type="component" value="Unassembled WGS sequence"/>
</dbReference>
<dbReference type="EMBL" id="CAJOBA010000546">
    <property type="protein sequence ID" value="CAF3540159.1"/>
    <property type="molecule type" value="Genomic_DNA"/>
</dbReference>
<keyword evidence="1" id="KW-1133">Transmembrane helix</keyword>
<evidence type="ECO:0000313" key="6">
    <source>
        <dbReference type="Proteomes" id="UP000663829"/>
    </source>
</evidence>
<evidence type="ECO:0000256" key="1">
    <source>
        <dbReference type="SAM" id="Phobius"/>
    </source>
</evidence>
<evidence type="ECO:0000313" key="3">
    <source>
        <dbReference type="EMBL" id="CAF0969602.1"/>
    </source>
</evidence>
<name>A0A814EMI1_9BILA</name>
<dbReference type="Proteomes" id="UP000682733">
    <property type="component" value="Unassembled WGS sequence"/>
</dbReference>
<keyword evidence="1" id="KW-0472">Membrane</keyword>
<protein>
    <recommendedName>
        <fullName evidence="7">EB domain-containing protein</fullName>
    </recommendedName>
</protein>
<dbReference type="AlphaFoldDB" id="A0A814EMI1"/>
<keyword evidence="1" id="KW-0812">Transmembrane</keyword>
<feature type="transmembrane region" description="Helical" evidence="1">
    <location>
        <begin position="293"/>
        <end position="323"/>
    </location>
</feature>
<accession>A0A814EMI1</accession>
<sequence length="435" mass="49994">MFILSHSLSSSTVTIENITYLENCYFSKLDYDNNLNTHFDSPYSISIQAIYSLFTHNQLVIPGQIYKSLAVIPFLVKCSNYYNISKTYLPFTSCLYAIIDRNIKLSNHEYTRTLLELKQIESWNDDVPILYLGENRLLLCNCSFQSNNHVYQLSSSQIFSLKIEFEAPVNQTCSITTKKHNKCNSKTSYCQNGQCQCRIGTIMRSIINNDNKIKQSYCIDNSNCTLDHFRCIQWCNDRELPSLCQCLNGSLNVQYSCQLTLDGLCDNISYCSPATICNGTHCIQRKHLNKIKIFWNIIATLKFTLIIITLIIVFFCVLFLCFIHHNFFSTKHRKSNNSLLSKTLPFENNYTTSSLFNHCTSNISTRTDSTRADSDDINSWSEKSKIYQITDYFYLNSKLVGISEKMNTSYNGKDSGEFYPKVIGRLDTGDILISV</sequence>
<dbReference type="EMBL" id="CAJOBC010002628">
    <property type="protein sequence ID" value="CAF3742783.1"/>
    <property type="molecule type" value="Genomic_DNA"/>
</dbReference>
<evidence type="ECO:0008006" key="7">
    <source>
        <dbReference type="Google" id="ProtNLM"/>
    </source>
</evidence>
<comment type="caution">
    <text evidence="3">The sequence shown here is derived from an EMBL/GenBank/DDBJ whole genome shotgun (WGS) entry which is preliminary data.</text>
</comment>
<dbReference type="OrthoDB" id="9994598at2759"/>
<dbReference type="EMBL" id="CAJNOQ010002628">
    <property type="protein sequence ID" value="CAF0969602.1"/>
    <property type="molecule type" value="Genomic_DNA"/>
</dbReference>
<evidence type="ECO:0000313" key="2">
    <source>
        <dbReference type="EMBL" id="CAF0760419.1"/>
    </source>
</evidence>
<evidence type="ECO:0000313" key="5">
    <source>
        <dbReference type="EMBL" id="CAF3742783.1"/>
    </source>
</evidence>
<dbReference type="EMBL" id="CAJNOK010000546">
    <property type="protein sequence ID" value="CAF0760419.1"/>
    <property type="molecule type" value="Genomic_DNA"/>
</dbReference>
<proteinExistence type="predicted"/>